<dbReference type="SFLD" id="SFLDG01150">
    <property type="entry name" value="Main.1:_Beta-like"/>
    <property type="match status" value="1"/>
</dbReference>
<dbReference type="FunFam" id="3.40.30.10:FF:000039">
    <property type="entry name" value="Glutathione S-transferase domain"/>
    <property type="match status" value="1"/>
</dbReference>
<evidence type="ECO:0000256" key="2">
    <source>
        <dbReference type="ARBA" id="ARBA00022679"/>
    </source>
</evidence>
<dbReference type="PANTHER" id="PTHR44051">
    <property type="entry name" value="GLUTATHIONE S-TRANSFERASE-RELATED"/>
    <property type="match status" value="1"/>
</dbReference>
<dbReference type="Pfam" id="PF00043">
    <property type="entry name" value="GST_C"/>
    <property type="match status" value="1"/>
</dbReference>
<dbReference type="SFLD" id="SFLDS00019">
    <property type="entry name" value="Glutathione_Transferase_(cytos"/>
    <property type="match status" value="1"/>
</dbReference>
<evidence type="ECO:0000313" key="5">
    <source>
        <dbReference type="EMBL" id="UUX50776.1"/>
    </source>
</evidence>
<sequence>MLKILGRNNSSNVQKVTWLCGELSIPNEREDFGGAFANTKDEYYLSLNPNSRVPTIIADDFVLWESNAIVRYLCNKYSKGDMAPADPRDYADADRWMDWKHTTLLPLITPIFWGLVRTPEAERDHAAIDTARKAMIDILWILEKRLTGRDYMMGDRLTMADIPLGMNIYRWLTLVEDRPAMPALEAWYGRIAARPAFKQHVLDIPLT</sequence>
<dbReference type="CDD" id="cd03047">
    <property type="entry name" value="GST_N_2"/>
    <property type="match status" value="1"/>
</dbReference>
<dbReference type="RefSeq" id="WP_257770004.1">
    <property type="nucleotide sequence ID" value="NZ_CP102480.1"/>
</dbReference>
<dbReference type="AlphaFoldDB" id="A0A9J7ATU5"/>
<protein>
    <submittedName>
        <fullName evidence="5">Glutathione S-transferase family protein</fullName>
    </submittedName>
</protein>
<dbReference type="SUPFAM" id="SSF52833">
    <property type="entry name" value="Thioredoxin-like"/>
    <property type="match status" value="1"/>
</dbReference>
<keyword evidence="2" id="KW-0808">Transferase</keyword>
<dbReference type="Proteomes" id="UP001060336">
    <property type="component" value="Chromosome"/>
</dbReference>
<reference evidence="5" key="1">
    <citation type="submission" date="2022-08" db="EMBL/GenBank/DDBJ databases">
        <title>Nisaea acidiphila sp. nov., isolated from a marine algal debris and emended description of the genus Nisaea Urios et al. 2008.</title>
        <authorList>
            <person name="Kwon K."/>
        </authorList>
    </citation>
    <scope>NUCLEOTIDE SEQUENCE</scope>
    <source>
        <strain evidence="5">MEBiC11861</strain>
    </source>
</reference>
<dbReference type="EMBL" id="CP102480">
    <property type="protein sequence ID" value="UUX50776.1"/>
    <property type="molecule type" value="Genomic_DNA"/>
</dbReference>
<organism evidence="5 6">
    <name type="scientific">Nisaea acidiphila</name>
    <dbReference type="NCBI Taxonomy" id="1862145"/>
    <lineage>
        <taxon>Bacteria</taxon>
        <taxon>Pseudomonadati</taxon>
        <taxon>Pseudomonadota</taxon>
        <taxon>Alphaproteobacteria</taxon>
        <taxon>Rhodospirillales</taxon>
        <taxon>Thalassobaculaceae</taxon>
        <taxon>Nisaea</taxon>
    </lineage>
</organism>
<dbReference type="InterPro" id="IPR036282">
    <property type="entry name" value="Glutathione-S-Trfase_C_sf"/>
</dbReference>
<dbReference type="Pfam" id="PF13409">
    <property type="entry name" value="GST_N_2"/>
    <property type="match status" value="1"/>
</dbReference>
<dbReference type="PROSITE" id="PS50405">
    <property type="entry name" value="GST_CTER"/>
    <property type="match status" value="1"/>
</dbReference>
<feature type="domain" description="GST N-terminal" evidence="3">
    <location>
        <begin position="1"/>
        <end position="81"/>
    </location>
</feature>
<dbReference type="InterPro" id="IPR004045">
    <property type="entry name" value="Glutathione_S-Trfase_N"/>
</dbReference>
<dbReference type="PROSITE" id="PS50404">
    <property type="entry name" value="GST_NTER"/>
    <property type="match status" value="1"/>
</dbReference>
<name>A0A9J7ATU5_9PROT</name>
<dbReference type="SFLD" id="SFLDG00358">
    <property type="entry name" value="Main_(cytGST)"/>
    <property type="match status" value="1"/>
</dbReference>
<comment type="similarity">
    <text evidence="1">Belongs to the GST superfamily.</text>
</comment>
<dbReference type="KEGG" id="naci:NUH88_03530"/>
<dbReference type="InterPro" id="IPR004046">
    <property type="entry name" value="GST_C"/>
</dbReference>
<evidence type="ECO:0000313" key="6">
    <source>
        <dbReference type="Proteomes" id="UP001060336"/>
    </source>
</evidence>
<dbReference type="PANTHER" id="PTHR44051:SF19">
    <property type="entry name" value="DISULFIDE-BOND OXIDOREDUCTASE YFCG"/>
    <property type="match status" value="1"/>
</dbReference>
<proteinExistence type="inferred from homology"/>
<dbReference type="InterPro" id="IPR036249">
    <property type="entry name" value="Thioredoxin-like_sf"/>
</dbReference>
<evidence type="ECO:0000256" key="1">
    <source>
        <dbReference type="ARBA" id="ARBA00007409"/>
    </source>
</evidence>
<dbReference type="Gene3D" id="1.20.1050.10">
    <property type="match status" value="1"/>
</dbReference>
<gene>
    <name evidence="5" type="ORF">NUH88_03530</name>
</gene>
<dbReference type="SUPFAM" id="SSF47616">
    <property type="entry name" value="GST C-terminal domain-like"/>
    <property type="match status" value="1"/>
</dbReference>
<evidence type="ECO:0000259" key="3">
    <source>
        <dbReference type="PROSITE" id="PS50404"/>
    </source>
</evidence>
<dbReference type="InterPro" id="IPR040079">
    <property type="entry name" value="Glutathione_S-Trfase"/>
</dbReference>
<accession>A0A9J7ATU5</accession>
<dbReference type="Gene3D" id="3.40.30.10">
    <property type="entry name" value="Glutaredoxin"/>
    <property type="match status" value="1"/>
</dbReference>
<feature type="domain" description="GST C-terminal" evidence="4">
    <location>
        <begin position="86"/>
        <end position="207"/>
    </location>
</feature>
<dbReference type="GO" id="GO:0016740">
    <property type="term" value="F:transferase activity"/>
    <property type="evidence" value="ECO:0007669"/>
    <property type="project" value="UniProtKB-KW"/>
</dbReference>
<keyword evidence="6" id="KW-1185">Reference proteome</keyword>
<dbReference type="InterPro" id="IPR010987">
    <property type="entry name" value="Glutathione-S-Trfase_C-like"/>
</dbReference>
<evidence type="ECO:0000259" key="4">
    <source>
        <dbReference type="PROSITE" id="PS50405"/>
    </source>
</evidence>